<dbReference type="PANTHER" id="PTHR33992">
    <property type="entry name" value="RIBONUCLEASE P PROTEIN COMPONENT"/>
    <property type="match status" value="1"/>
</dbReference>
<dbReference type="SUPFAM" id="SSF54211">
    <property type="entry name" value="Ribosomal protein S5 domain 2-like"/>
    <property type="match status" value="1"/>
</dbReference>
<organism evidence="9 10">
    <name type="scientific">Embleya scabrispora</name>
    <dbReference type="NCBI Taxonomy" id="159449"/>
    <lineage>
        <taxon>Bacteria</taxon>
        <taxon>Bacillati</taxon>
        <taxon>Actinomycetota</taxon>
        <taxon>Actinomycetes</taxon>
        <taxon>Kitasatosporales</taxon>
        <taxon>Streptomycetaceae</taxon>
        <taxon>Embleya</taxon>
    </lineage>
</organism>
<dbReference type="EC" id="3.1.26.5" evidence="6 7"/>
<accession>A0A1T3NZG5</accession>
<comment type="similarity">
    <text evidence="6">Belongs to the RnpA family.</text>
</comment>
<feature type="compositionally biased region" description="Basic and acidic residues" evidence="8">
    <location>
        <begin position="54"/>
        <end position="71"/>
    </location>
</feature>
<evidence type="ECO:0000256" key="6">
    <source>
        <dbReference type="HAMAP-Rule" id="MF_00227"/>
    </source>
</evidence>
<comment type="catalytic activity">
    <reaction evidence="6">
        <text>Endonucleolytic cleavage of RNA, removing 5'-extranucleotides from tRNA precursor.</text>
        <dbReference type="EC" id="3.1.26.5"/>
    </reaction>
</comment>
<comment type="subunit">
    <text evidence="6">Consists of a catalytic RNA component (M1 or rnpB) and a protein subunit.</text>
</comment>
<keyword evidence="5 6" id="KW-0694">RNA-binding</keyword>
<sequence>MLPADNRLRRREDFAIAVRRGRRAGRPSLVVHLHRQETSGFGAPARTPVTARPSEPDTLRQSVAEDPHAEVEQAPPPRAGFVVSKAVGPAVVRNVVKRRLRHLIRDRMALLPAGSLVVVRALPPAAQADHSDLARDLDAAFDRLLGRSGRPVAVRADGPAAKPGATA</sequence>
<dbReference type="RefSeq" id="WP_078976311.1">
    <property type="nucleotide sequence ID" value="NZ_MWQN01000001.1"/>
</dbReference>
<gene>
    <name evidence="6" type="primary">rnpA</name>
    <name evidence="9" type="ORF">B4N89_14800</name>
</gene>
<evidence type="ECO:0000256" key="7">
    <source>
        <dbReference type="NCBIfam" id="TIGR00188"/>
    </source>
</evidence>
<evidence type="ECO:0000313" key="9">
    <source>
        <dbReference type="EMBL" id="OPC82040.1"/>
    </source>
</evidence>
<comment type="function">
    <text evidence="6">RNaseP catalyzes the removal of the 5'-leader sequence from pre-tRNA to produce the mature 5'-terminus. It can also cleave other RNA substrates such as 4.5S RNA. The protein component plays an auxiliary but essential role in vivo by binding to the 5'-leader sequence and broadening the substrate specificity of the ribozyme.</text>
</comment>
<dbReference type="Proteomes" id="UP000190037">
    <property type="component" value="Unassembled WGS sequence"/>
</dbReference>
<keyword evidence="3 6" id="KW-0255">Endonuclease</keyword>
<dbReference type="HAMAP" id="MF_00227">
    <property type="entry name" value="RNase_P"/>
    <property type="match status" value="1"/>
</dbReference>
<dbReference type="GO" id="GO:0000049">
    <property type="term" value="F:tRNA binding"/>
    <property type="evidence" value="ECO:0007669"/>
    <property type="project" value="UniProtKB-UniRule"/>
</dbReference>
<dbReference type="GO" id="GO:0001682">
    <property type="term" value="P:tRNA 5'-leader removal"/>
    <property type="evidence" value="ECO:0007669"/>
    <property type="project" value="UniProtKB-UniRule"/>
</dbReference>
<dbReference type="PANTHER" id="PTHR33992:SF1">
    <property type="entry name" value="RIBONUCLEASE P PROTEIN COMPONENT"/>
    <property type="match status" value="1"/>
</dbReference>
<keyword evidence="1 6" id="KW-0819">tRNA processing</keyword>
<keyword evidence="2 6" id="KW-0540">Nuclease</keyword>
<dbReference type="Pfam" id="PF00825">
    <property type="entry name" value="Ribonuclease_P"/>
    <property type="match status" value="1"/>
</dbReference>
<dbReference type="STRING" id="159449.B4N89_14800"/>
<comment type="caution">
    <text evidence="9">The sequence shown here is derived from an EMBL/GenBank/DDBJ whole genome shotgun (WGS) entry which is preliminary data.</text>
</comment>
<proteinExistence type="inferred from homology"/>
<evidence type="ECO:0000256" key="3">
    <source>
        <dbReference type="ARBA" id="ARBA00022759"/>
    </source>
</evidence>
<dbReference type="GO" id="GO:0030677">
    <property type="term" value="C:ribonuclease P complex"/>
    <property type="evidence" value="ECO:0007669"/>
    <property type="project" value="TreeGrafter"/>
</dbReference>
<dbReference type="AlphaFoldDB" id="A0A1T3NZG5"/>
<dbReference type="InterPro" id="IPR000100">
    <property type="entry name" value="RNase_P"/>
</dbReference>
<keyword evidence="4 6" id="KW-0378">Hydrolase</keyword>
<evidence type="ECO:0000256" key="8">
    <source>
        <dbReference type="SAM" id="MobiDB-lite"/>
    </source>
</evidence>
<dbReference type="GO" id="GO:0004526">
    <property type="term" value="F:ribonuclease P activity"/>
    <property type="evidence" value="ECO:0007669"/>
    <property type="project" value="UniProtKB-UniRule"/>
</dbReference>
<evidence type="ECO:0000256" key="4">
    <source>
        <dbReference type="ARBA" id="ARBA00022801"/>
    </source>
</evidence>
<evidence type="ECO:0000256" key="1">
    <source>
        <dbReference type="ARBA" id="ARBA00022694"/>
    </source>
</evidence>
<name>A0A1T3NZG5_9ACTN</name>
<dbReference type="NCBIfam" id="TIGR00188">
    <property type="entry name" value="rnpA"/>
    <property type="match status" value="1"/>
</dbReference>
<dbReference type="GO" id="GO:0042781">
    <property type="term" value="F:3'-tRNA processing endoribonuclease activity"/>
    <property type="evidence" value="ECO:0007669"/>
    <property type="project" value="TreeGrafter"/>
</dbReference>
<protein>
    <recommendedName>
        <fullName evidence="6 7">Ribonuclease P protein component</fullName>
        <shortName evidence="6">RNase P protein</shortName>
        <shortName evidence="6">RNaseP protein</shortName>
        <ecNumber evidence="6 7">3.1.26.5</ecNumber>
    </recommendedName>
    <alternativeName>
        <fullName evidence="6">Protein C5</fullName>
    </alternativeName>
</protein>
<dbReference type="OrthoDB" id="196964at2"/>
<evidence type="ECO:0000256" key="2">
    <source>
        <dbReference type="ARBA" id="ARBA00022722"/>
    </source>
</evidence>
<dbReference type="InterPro" id="IPR020568">
    <property type="entry name" value="Ribosomal_Su5_D2-typ_SF"/>
</dbReference>
<evidence type="ECO:0000313" key="10">
    <source>
        <dbReference type="Proteomes" id="UP000190037"/>
    </source>
</evidence>
<dbReference type="EMBL" id="MWQN01000001">
    <property type="protein sequence ID" value="OPC82040.1"/>
    <property type="molecule type" value="Genomic_DNA"/>
</dbReference>
<evidence type="ECO:0000256" key="5">
    <source>
        <dbReference type="ARBA" id="ARBA00022884"/>
    </source>
</evidence>
<dbReference type="Gene3D" id="3.30.230.10">
    <property type="match status" value="1"/>
</dbReference>
<dbReference type="InterPro" id="IPR014721">
    <property type="entry name" value="Ribsml_uS5_D2-typ_fold_subgr"/>
</dbReference>
<keyword evidence="10" id="KW-1185">Reference proteome</keyword>
<reference evidence="9 10" key="1">
    <citation type="submission" date="2017-03" db="EMBL/GenBank/DDBJ databases">
        <title>Draft genome sequence of Streptomyces scabrisporus NF3, endophyte isolated from Amphipterygium adstringens.</title>
        <authorList>
            <person name="Vazquez M."/>
            <person name="Ceapa C.D."/>
            <person name="Rodriguez Luna D."/>
            <person name="Sanchez Esquivel S."/>
        </authorList>
    </citation>
    <scope>NUCLEOTIDE SEQUENCE [LARGE SCALE GENOMIC DNA]</scope>
    <source>
        <strain evidence="9 10">NF3</strain>
    </source>
</reference>
<feature type="region of interest" description="Disordered" evidence="8">
    <location>
        <begin position="37"/>
        <end position="79"/>
    </location>
</feature>